<name>A0A819JLW5_9BILA</name>
<evidence type="ECO:0000313" key="1">
    <source>
        <dbReference type="EMBL" id="CAF3935993.1"/>
    </source>
</evidence>
<comment type="caution">
    <text evidence="1">The sequence shown here is derived from an EMBL/GenBank/DDBJ whole genome shotgun (WGS) entry which is preliminary data.</text>
</comment>
<dbReference type="AlphaFoldDB" id="A0A819JLW5"/>
<evidence type="ECO:0000313" key="2">
    <source>
        <dbReference type="Proteomes" id="UP000663836"/>
    </source>
</evidence>
<dbReference type="Proteomes" id="UP000663836">
    <property type="component" value="Unassembled WGS sequence"/>
</dbReference>
<protein>
    <submittedName>
        <fullName evidence="1">Uncharacterized protein</fullName>
    </submittedName>
</protein>
<sequence>MSEVKKRCQLNDCNRAASTYCFCCNKNVCTRHFAEHIDAVKAQIDPLANEINTMVEKIQGLTIEQLSEKPLCELRQWQIDMHQLVNEIFFAKCKEIEDLARKNQEKFVEHKKQQFEIIMKIQDDVKQLVEDGDATFEQIQLLKNQLASVETNLASFRNNFLSVNARVFAQGLVTVLSNLNKPSINQNQWTNQPQLGNLISISTNAPPSCEFGLREPISTTSIFGTHPQQSASFSSPAGGFGPSLSQFPSSTIPTFHVGATPPTSSSPFGQELVFGTSTKNPLPFGNVHPALSPFSDILKSDFDEENDNYYFGQKKD</sequence>
<organism evidence="1 2">
    <name type="scientific">Rotaria sordida</name>
    <dbReference type="NCBI Taxonomy" id="392033"/>
    <lineage>
        <taxon>Eukaryota</taxon>
        <taxon>Metazoa</taxon>
        <taxon>Spiralia</taxon>
        <taxon>Gnathifera</taxon>
        <taxon>Rotifera</taxon>
        <taxon>Eurotatoria</taxon>
        <taxon>Bdelloidea</taxon>
        <taxon>Philodinida</taxon>
        <taxon>Philodinidae</taxon>
        <taxon>Rotaria</taxon>
    </lineage>
</organism>
<reference evidence="1" key="1">
    <citation type="submission" date="2021-02" db="EMBL/GenBank/DDBJ databases">
        <authorList>
            <person name="Nowell W R."/>
        </authorList>
    </citation>
    <scope>NUCLEOTIDE SEQUENCE</scope>
</reference>
<gene>
    <name evidence="1" type="ORF">JBS370_LOCUS22723</name>
</gene>
<proteinExistence type="predicted"/>
<dbReference type="EMBL" id="CAJOBD010003225">
    <property type="protein sequence ID" value="CAF3935993.1"/>
    <property type="molecule type" value="Genomic_DNA"/>
</dbReference>
<accession>A0A819JLW5</accession>